<evidence type="ECO:0000259" key="1">
    <source>
        <dbReference type="SMART" id="SM00849"/>
    </source>
</evidence>
<feature type="domain" description="Metallo-beta-lactamase" evidence="1">
    <location>
        <begin position="39"/>
        <end position="253"/>
    </location>
</feature>
<dbReference type="PANTHER" id="PTHR43546">
    <property type="entry name" value="UPF0173 METAL-DEPENDENT HYDROLASE MJ1163-RELATED"/>
    <property type="match status" value="1"/>
</dbReference>
<dbReference type="SMART" id="SM00849">
    <property type="entry name" value="Lactamase_B"/>
    <property type="match status" value="1"/>
</dbReference>
<accession>A0ABU0F991</accession>
<dbReference type="InterPro" id="IPR050114">
    <property type="entry name" value="UPF0173_UPF0282_UlaG_hydrolase"/>
</dbReference>
<gene>
    <name evidence="2" type="ORF">J3R73_000973</name>
</gene>
<sequence length="299" mass="31828">MAPDRGAWPSFEQIPYDGPLAARLATRPAAGGLSLYWLGQAGFVLDTGQARLLIDPYLSDALAVKYRGRGFSHERMMPPPIGVDDLPPIDAVLCTHHHTDHMDGETLQRIAARCAGTRFVVPLASLALARERIGAAPGRLVGVDAGDGLDLAAGLRLSVMRAAHETLERDAAGRHVFLGYGLEADGLRVFHSGDTVPFEGQAAEIAAFRPDLALFPVNGRSDALRSAGIAGNFTLDETADLARECRVPVVMAHHYGMFAFNSAAPEAIDARARGMTGGTRLVRARTGVEYRLGKDPVGG</sequence>
<evidence type="ECO:0000313" key="2">
    <source>
        <dbReference type="EMBL" id="MDQ0391181.1"/>
    </source>
</evidence>
<protein>
    <submittedName>
        <fullName evidence="2">L-ascorbate metabolism protein UlaG (Beta-lactamase superfamily)</fullName>
    </submittedName>
</protein>
<dbReference type="RefSeq" id="WP_307423088.1">
    <property type="nucleotide sequence ID" value="NZ_JAUSVK010000001.1"/>
</dbReference>
<dbReference type="InterPro" id="IPR001279">
    <property type="entry name" value="Metallo-B-lactamas"/>
</dbReference>
<comment type="caution">
    <text evidence="2">The sequence shown here is derived from an EMBL/GenBank/DDBJ whole genome shotgun (WGS) entry which is preliminary data.</text>
</comment>
<dbReference type="SUPFAM" id="SSF56281">
    <property type="entry name" value="Metallo-hydrolase/oxidoreductase"/>
    <property type="match status" value="1"/>
</dbReference>
<proteinExistence type="predicted"/>
<name>A0ABU0F991_9HYPH</name>
<dbReference type="Pfam" id="PF12706">
    <property type="entry name" value="Lactamase_B_2"/>
    <property type="match status" value="1"/>
</dbReference>
<dbReference type="InterPro" id="IPR036866">
    <property type="entry name" value="RibonucZ/Hydroxyglut_hydro"/>
</dbReference>
<organism evidence="2 3">
    <name type="scientific">Labrys monachus</name>
    <dbReference type="NCBI Taxonomy" id="217067"/>
    <lineage>
        <taxon>Bacteria</taxon>
        <taxon>Pseudomonadati</taxon>
        <taxon>Pseudomonadota</taxon>
        <taxon>Alphaproteobacteria</taxon>
        <taxon>Hyphomicrobiales</taxon>
        <taxon>Xanthobacteraceae</taxon>
        <taxon>Labrys</taxon>
    </lineage>
</organism>
<reference evidence="2 3" key="1">
    <citation type="submission" date="2023-07" db="EMBL/GenBank/DDBJ databases">
        <title>Genomic Encyclopedia of Type Strains, Phase IV (KMG-IV): sequencing the most valuable type-strain genomes for metagenomic binning, comparative biology and taxonomic classification.</title>
        <authorList>
            <person name="Goeker M."/>
        </authorList>
    </citation>
    <scope>NUCLEOTIDE SEQUENCE [LARGE SCALE GENOMIC DNA]</scope>
    <source>
        <strain evidence="2 3">DSM 5896</strain>
    </source>
</reference>
<dbReference type="Gene3D" id="3.60.15.10">
    <property type="entry name" value="Ribonuclease Z/Hydroxyacylglutathione hydrolase-like"/>
    <property type="match status" value="1"/>
</dbReference>
<evidence type="ECO:0000313" key="3">
    <source>
        <dbReference type="Proteomes" id="UP001237448"/>
    </source>
</evidence>
<dbReference type="EMBL" id="JAUSVK010000001">
    <property type="protein sequence ID" value="MDQ0391181.1"/>
    <property type="molecule type" value="Genomic_DNA"/>
</dbReference>
<dbReference type="Proteomes" id="UP001237448">
    <property type="component" value="Unassembled WGS sequence"/>
</dbReference>
<keyword evidence="3" id="KW-1185">Reference proteome</keyword>